<protein>
    <recommendedName>
        <fullName evidence="3">Tetratricopeptide repeat protein</fullName>
    </recommendedName>
</protein>
<dbReference type="RefSeq" id="WP_285967376.1">
    <property type="nucleotide sequence ID" value="NZ_CP127294.1"/>
</dbReference>
<dbReference type="AlphaFoldDB" id="A0A9Y2MT97"/>
<dbReference type="KEGG" id="acab:QRX50_34960"/>
<dbReference type="SUPFAM" id="SSF48452">
    <property type="entry name" value="TPR-like"/>
    <property type="match status" value="1"/>
</dbReference>
<accession>A0A9Y2MT97</accession>
<dbReference type="Proteomes" id="UP001236014">
    <property type="component" value="Chromosome"/>
</dbReference>
<dbReference type="InterPro" id="IPR011990">
    <property type="entry name" value="TPR-like_helical_dom_sf"/>
</dbReference>
<evidence type="ECO:0000313" key="2">
    <source>
        <dbReference type="Proteomes" id="UP001236014"/>
    </source>
</evidence>
<reference evidence="1 2" key="1">
    <citation type="submission" date="2023-06" db="EMBL/GenBank/DDBJ databases">
        <authorList>
            <person name="Oyuntsetseg B."/>
            <person name="Kim S.B."/>
        </authorList>
    </citation>
    <scope>NUCLEOTIDE SEQUENCE [LARGE SCALE GENOMIC DNA]</scope>
    <source>
        <strain evidence="1 2">2-15</strain>
    </source>
</reference>
<gene>
    <name evidence="1" type="ORF">QRX50_34960</name>
</gene>
<evidence type="ECO:0008006" key="3">
    <source>
        <dbReference type="Google" id="ProtNLM"/>
    </source>
</evidence>
<evidence type="ECO:0000313" key="1">
    <source>
        <dbReference type="EMBL" id="WIX76628.1"/>
    </source>
</evidence>
<proteinExistence type="predicted"/>
<dbReference type="EMBL" id="CP127294">
    <property type="protein sequence ID" value="WIX76628.1"/>
    <property type="molecule type" value="Genomic_DNA"/>
</dbReference>
<name>A0A9Y2MT97_9PSEU</name>
<keyword evidence="2" id="KW-1185">Reference proteome</keyword>
<organism evidence="1 2">
    <name type="scientific">Amycolatopsis carbonis</name>
    <dbReference type="NCBI Taxonomy" id="715471"/>
    <lineage>
        <taxon>Bacteria</taxon>
        <taxon>Bacillati</taxon>
        <taxon>Actinomycetota</taxon>
        <taxon>Actinomycetes</taxon>
        <taxon>Pseudonocardiales</taxon>
        <taxon>Pseudonocardiaceae</taxon>
        <taxon>Amycolatopsis</taxon>
    </lineage>
</organism>
<sequence length="91" mass="9857">MAHRRFSENLRTLARAEQAVAHFTASIDSWGRADALELQALVMGDLGDPDAATARLRAALELSGGRDEQTTARLRAEIAVTERSARGGPRQ</sequence>